<proteinExistence type="predicted"/>
<accession>A0A934N0I6</accession>
<dbReference type="AlphaFoldDB" id="A0A934N0I6"/>
<dbReference type="PIRSF" id="PIRSF026426">
    <property type="entry name" value="DUF1499"/>
    <property type="match status" value="1"/>
</dbReference>
<dbReference type="InterPro" id="IPR010865">
    <property type="entry name" value="DUF1499"/>
</dbReference>
<gene>
    <name evidence="1" type="ORF">I8J31_03570</name>
</gene>
<sequence length="151" mass="17049">MFRWIMLLVVILIVAFFVYVSVHNKQPNDLGLTDGLFKPCPTSPNCVSSQAEKDDLEHYIAPIIYHGARKEIQLSIESYMLGKGNARVVTSSLGYVHFAVKSKIIGYIDDVEFYLPEADSVVHVRSASRVGYSDMGVNRERVRQVRDLLVD</sequence>
<dbReference type="Pfam" id="PF07386">
    <property type="entry name" value="DUF1499"/>
    <property type="match status" value="1"/>
</dbReference>
<protein>
    <submittedName>
        <fullName evidence="1">DUF1499 domain-containing protein</fullName>
    </submittedName>
</protein>
<dbReference type="PANTHER" id="PTHR34801:SF6">
    <property type="entry name" value="SLL1620 PROTEIN"/>
    <property type="match status" value="1"/>
</dbReference>
<dbReference type="Proteomes" id="UP000628710">
    <property type="component" value="Unassembled WGS sequence"/>
</dbReference>
<keyword evidence="2" id="KW-1185">Reference proteome</keyword>
<evidence type="ECO:0000313" key="1">
    <source>
        <dbReference type="EMBL" id="MBJ7536752.1"/>
    </source>
</evidence>
<dbReference type="RefSeq" id="WP_199466921.1">
    <property type="nucleotide sequence ID" value="NZ_JAEMNX010000002.1"/>
</dbReference>
<dbReference type="EMBL" id="JAEMNX010000002">
    <property type="protein sequence ID" value="MBJ7536752.1"/>
    <property type="molecule type" value="Genomic_DNA"/>
</dbReference>
<dbReference type="PANTHER" id="PTHR34801">
    <property type="entry name" value="EXPRESSED PROTEIN"/>
    <property type="match status" value="1"/>
</dbReference>
<organism evidence="1 2">
    <name type="scientific">Marinomonas transparens</name>
    <dbReference type="NCBI Taxonomy" id="2795388"/>
    <lineage>
        <taxon>Bacteria</taxon>
        <taxon>Pseudomonadati</taxon>
        <taxon>Pseudomonadota</taxon>
        <taxon>Gammaproteobacteria</taxon>
        <taxon>Oceanospirillales</taxon>
        <taxon>Oceanospirillaceae</taxon>
        <taxon>Marinomonas</taxon>
    </lineage>
</organism>
<reference evidence="1" key="1">
    <citation type="submission" date="2020-12" db="EMBL/GenBank/DDBJ databases">
        <title>Marinomonas arctica sp. nov., a psychrotolerant bacterium isolated from the Arctic.</title>
        <authorList>
            <person name="Zhang Y."/>
        </authorList>
    </citation>
    <scope>NUCLEOTIDE SEQUENCE</scope>
    <source>
        <strain evidence="1">C1424</strain>
    </source>
</reference>
<name>A0A934N0I6_9GAMM</name>
<comment type="caution">
    <text evidence="1">The sequence shown here is derived from an EMBL/GenBank/DDBJ whole genome shotgun (WGS) entry which is preliminary data.</text>
</comment>
<evidence type="ECO:0000313" key="2">
    <source>
        <dbReference type="Proteomes" id="UP000628710"/>
    </source>
</evidence>